<keyword evidence="3" id="KW-1185">Reference proteome</keyword>
<gene>
    <name evidence="2" type="ORF">CDV36_004446</name>
</gene>
<proteinExistence type="predicted"/>
<evidence type="ECO:0000313" key="3">
    <source>
        <dbReference type="Proteomes" id="UP000277212"/>
    </source>
</evidence>
<sequence>MSRGESSRHPYMGTQATGAPKTKPSRARLWRDIFEPSEQGNDRMPTRIASYKHVTPSNSERNHIQAEQRSASRSSRHRDREQRVWFDDDRHDIEPRSVSTTNFDTICSPGRTRDVAVQLRFEVYDDLDEELEIFNRLVRRGEFEEAKTFFDEHLLAHISNPWVFVQYAEMLLEMGDYNSILQLDPEPVFRFLRFCGQGEDFEAMRKLEINWRLLKASCLCRSQHELQPVLDEACLPSEIIPVSEKLGSTEVKIICLAMNLMYLTDRANARTPAFPSSLARWGNWAKVYEELQAQGQIWDFRDLFITSCVCFGIESAEEQFLQSGTASERLVEDWKTLGGDDESTMLALLDIFSTMALLDINHVKGGSLAEKYLAMANTIVETTVQEMPHCAKSRPFLRFIISQSCISLRRGMKSQLAYGYLFGFPGLAVFPLDIGTPYYIPVHQENPGWEPPHLPESSFEPLEMVLRASRELKDYRTQTLCLRELAVRSREPTRFLKELAWLQKEIQRDMEGCLTTCLSRYLVERDIDSKAQLLEDLKDFGRWKDPSPYHLHSRTASLEA</sequence>
<feature type="region of interest" description="Disordered" evidence="1">
    <location>
        <begin position="53"/>
        <end position="82"/>
    </location>
</feature>
<dbReference type="STRING" id="2010991.A0A3M2SE52"/>
<accession>A0A3M2SE52</accession>
<dbReference type="AlphaFoldDB" id="A0A3M2SE52"/>
<evidence type="ECO:0000313" key="2">
    <source>
        <dbReference type="EMBL" id="RMJ15860.1"/>
    </source>
</evidence>
<organism evidence="2 3">
    <name type="scientific">Fusarium kuroshium</name>
    <dbReference type="NCBI Taxonomy" id="2010991"/>
    <lineage>
        <taxon>Eukaryota</taxon>
        <taxon>Fungi</taxon>
        <taxon>Dikarya</taxon>
        <taxon>Ascomycota</taxon>
        <taxon>Pezizomycotina</taxon>
        <taxon>Sordariomycetes</taxon>
        <taxon>Hypocreomycetidae</taxon>
        <taxon>Hypocreales</taxon>
        <taxon>Nectriaceae</taxon>
        <taxon>Fusarium</taxon>
        <taxon>Fusarium solani species complex</taxon>
    </lineage>
</organism>
<protein>
    <submittedName>
        <fullName evidence="2">Uncharacterized protein</fullName>
    </submittedName>
</protein>
<reference evidence="2 3" key="1">
    <citation type="submission" date="2017-06" db="EMBL/GenBank/DDBJ databases">
        <title>Comparative genomic analysis of Ambrosia Fusariam Clade fungi.</title>
        <authorList>
            <person name="Stajich J.E."/>
            <person name="Carrillo J."/>
            <person name="Kijimoto T."/>
            <person name="Eskalen A."/>
            <person name="O'Donnell K."/>
            <person name="Kasson M."/>
        </authorList>
    </citation>
    <scope>NUCLEOTIDE SEQUENCE [LARGE SCALE GENOMIC DNA]</scope>
    <source>
        <strain evidence="2">UCR3666</strain>
    </source>
</reference>
<comment type="caution">
    <text evidence="2">The sequence shown here is derived from an EMBL/GenBank/DDBJ whole genome shotgun (WGS) entry which is preliminary data.</text>
</comment>
<dbReference type="Proteomes" id="UP000277212">
    <property type="component" value="Unassembled WGS sequence"/>
</dbReference>
<evidence type="ECO:0000256" key="1">
    <source>
        <dbReference type="SAM" id="MobiDB-lite"/>
    </source>
</evidence>
<feature type="region of interest" description="Disordered" evidence="1">
    <location>
        <begin position="1"/>
        <end position="27"/>
    </location>
</feature>
<dbReference type="OrthoDB" id="4838614at2759"/>
<name>A0A3M2SE52_9HYPO</name>
<dbReference type="EMBL" id="NKUJ01000057">
    <property type="protein sequence ID" value="RMJ15860.1"/>
    <property type="molecule type" value="Genomic_DNA"/>
</dbReference>